<feature type="compositionally biased region" description="Pro residues" evidence="1">
    <location>
        <begin position="257"/>
        <end position="268"/>
    </location>
</feature>
<keyword evidence="3" id="KW-1185">Reference proteome</keyword>
<proteinExistence type="predicted"/>
<sequence>MALIDLVTISAIAREQYISIGKRYSSITVLNLASRHLKALLTHGPDLALHGFGAPDATRLVDAHETLLQESVNRTGARGGNAATVNAHELALRRARRERLRARAILDSVTRTLRYEGTDSGIAAALQVEGGLRATKNAGHEGEKLAEQLDVLLNGLTAPPVVTATADRGGPEAVADLTAALTTLRASNLATTGSSTRLETERMDLLDGLIITLARSARKAAVAASKRLGTPALADKFSLDALYAPASAETDSEEPEAPPAQPTTPAPAQPSGQALAQPLDPTKKPATPQVASPGTALSFG</sequence>
<evidence type="ECO:0000313" key="3">
    <source>
        <dbReference type="Proteomes" id="UP000019678"/>
    </source>
</evidence>
<evidence type="ECO:0000313" key="2">
    <source>
        <dbReference type="EMBL" id="EYF02686.1"/>
    </source>
</evidence>
<reference evidence="2 3" key="1">
    <citation type="submission" date="2013-05" db="EMBL/GenBank/DDBJ databases">
        <title>Genome assembly of Chondromyces apiculatus DSM 436.</title>
        <authorList>
            <person name="Sharma G."/>
            <person name="Khatri I."/>
            <person name="Kaur C."/>
            <person name="Mayilraj S."/>
            <person name="Subramanian S."/>
        </authorList>
    </citation>
    <scope>NUCLEOTIDE SEQUENCE [LARGE SCALE GENOMIC DNA]</scope>
    <source>
        <strain evidence="2 3">DSM 436</strain>
    </source>
</reference>
<dbReference type="Proteomes" id="UP000019678">
    <property type="component" value="Unassembled WGS sequence"/>
</dbReference>
<dbReference type="EMBL" id="ASRX01000056">
    <property type="protein sequence ID" value="EYF02686.1"/>
    <property type="molecule type" value="Genomic_DNA"/>
</dbReference>
<comment type="caution">
    <text evidence="2">The sequence shown here is derived from an EMBL/GenBank/DDBJ whole genome shotgun (WGS) entry which is preliminary data.</text>
</comment>
<organism evidence="2 3">
    <name type="scientific">Chondromyces apiculatus DSM 436</name>
    <dbReference type="NCBI Taxonomy" id="1192034"/>
    <lineage>
        <taxon>Bacteria</taxon>
        <taxon>Pseudomonadati</taxon>
        <taxon>Myxococcota</taxon>
        <taxon>Polyangia</taxon>
        <taxon>Polyangiales</taxon>
        <taxon>Polyangiaceae</taxon>
        <taxon>Chondromyces</taxon>
    </lineage>
</organism>
<protein>
    <submittedName>
        <fullName evidence="2">Uncharacterized protein</fullName>
    </submittedName>
</protein>
<dbReference type="OrthoDB" id="5504595at2"/>
<gene>
    <name evidence="2" type="ORF">CAP_6576</name>
</gene>
<evidence type="ECO:0000256" key="1">
    <source>
        <dbReference type="SAM" id="MobiDB-lite"/>
    </source>
</evidence>
<feature type="region of interest" description="Disordered" evidence="1">
    <location>
        <begin position="246"/>
        <end position="300"/>
    </location>
</feature>
<dbReference type="AlphaFoldDB" id="A0A017T2B5"/>
<name>A0A017T2B5_9BACT</name>
<dbReference type="RefSeq" id="WP_044247091.1">
    <property type="nucleotide sequence ID" value="NZ_ASRX01000056.1"/>
</dbReference>
<accession>A0A017T2B5</accession>